<dbReference type="InterPro" id="IPR023476">
    <property type="entry name" value="Pep_tRNA_hydro_II_dom_sf"/>
</dbReference>
<accession>A0A447ILQ4</accession>
<name>A0A447ILQ4_9RHOB</name>
<dbReference type="Gene3D" id="3.40.1490.10">
    <property type="entry name" value="Bit1"/>
    <property type="match status" value="1"/>
</dbReference>
<keyword evidence="2" id="KW-1185">Reference proteome</keyword>
<dbReference type="EMBL" id="UZWE01000028">
    <property type="protein sequence ID" value="VDS08457.1"/>
    <property type="molecule type" value="Genomic_DNA"/>
</dbReference>
<gene>
    <name evidence="1" type="ORF">PARHAE_01641</name>
</gene>
<dbReference type="AlphaFoldDB" id="A0A447ILQ4"/>
<sequence length="46" mass="5017">MSFKPVNILAEDLPTGLKTNFAAVLGMSLGQCAPNWWGLRSPRRTA</sequence>
<protein>
    <submittedName>
        <fullName evidence="1">Uncharacterized protein</fullName>
    </submittedName>
</protein>
<dbReference type="Proteomes" id="UP000270743">
    <property type="component" value="Unassembled WGS sequence"/>
</dbReference>
<reference evidence="1 2" key="1">
    <citation type="submission" date="2018-12" db="EMBL/GenBank/DDBJ databases">
        <authorList>
            <person name="Criscuolo A."/>
        </authorList>
    </citation>
    <scope>NUCLEOTIDE SEQUENCE [LARGE SCALE GENOMIC DNA]</scope>
    <source>
        <strain evidence="1">ACIP1116241</strain>
    </source>
</reference>
<evidence type="ECO:0000313" key="2">
    <source>
        <dbReference type="Proteomes" id="UP000270743"/>
    </source>
</evidence>
<dbReference type="RefSeq" id="WP_241232724.1">
    <property type="nucleotide sequence ID" value="NZ_UZWE01000028.1"/>
</dbReference>
<proteinExistence type="predicted"/>
<dbReference type="SUPFAM" id="SSF102462">
    <property type="entry name" value="Peptidyl-tRNA hydrolase II"/>
    <property type="match status" value="1"/>
</dbReference>
<organism evidence="1 2">
    <name type="scientific">Paracoccus haematequi</name>
    <dbReference type="NCBI Taxonomy" id="2491866"/>
    <lineage>
        <taxon>Bacteria</taxon>
        <taxon>Pseudomonadati</taxon>
        <taxon>Pseudomonadota</taxon>
        <taxon>Alphaproteobacteria</taxon>
        <taxon>Rhodobacterales</taxon>
        <taxon>Paracoccaceae</taxon>
        <taxon>Paracoccus</taxon>
    </lineage>
</organism>
<dbReference type="Pfam" id="PF09391">
    <property type="entry name" value="DUF2000"/>
    <property type="match status" value="1"/>
</dbReference>
<evidence type="ECO:0000313" key="1">
    <source>
        <dbReference type="EMBL" id="VDS08457.1"/>
    </source>
</evidence>
<dbReference type="InterPro" id="IPR018988">
    <property type="entry name" value="DUF2000"/>
</dbReference>